<gene>
    <name evidence="1" type="ORF">GCM10017774_76910</name>
</gene>
<proteinExistence type="predicted"/>
<evidence type="ECO:0000313" key="2">
    <source>
        <dbReference type="Proteomes" id="UP000605568"/>
    </source>
</evidence>
<evidence type="ECO:0000313" key="1">
    <source>
        <dbReference type="EMBL" id="GHH57432.1"/>
    </source>
</evidence>
<dbReference type="RefSeq" id="WP_191304331.1">
    <property type="nucleotide sequence ID" value="NZ_BNAR01000018.1"/>
</dbReference>
<name>A0ABQ3MQ95_9PSEU</name>
<protein>
    <submittedName>
        <fullName evidence="1">Uncharacterized protein</fullName>
    </submittedName>
</protein>
<sequence>MTATRRRALPAALVLGRPHATWKLWVRCIEGREPAESLPTRDREDLVWHLVHELGWLDAEVAEHTRMTEYTTARIRERLGLQPNATNTITAAA</sequence>
<reference evidence="2" key="1">
    <citation type="journal article" date="2019" name="Int. J. Syst. Evol. Microbiol.">
        <title>The Global Catalogue of Microorganisms (GCM) 10K type strain sequencing project: providing services to taxonomists for standard genome sequencing and annotation.</title>
        <authorList>
            <consortium name="The Broad Institute Genomics Platform"/>
            <consortium name="The Broad Institute Genome Sequencing Center for Infectious Disease"/>
            <person name="Wu L."/>
            <person name="Ma J."/>
        </authorList>
    </citation>
    <scope>NUCLEOTIDE SEQUENCE [LARGE SCALE GENOMIC DNA]</scope>
    <source>
        <strain evidence="2">CGMCC 4.7367</strain>
    </source>
</reference>
<comment type="caution">
    <text evidence="1">The sequence shown here is derived from an EMBL/GenBank/DDBJ whole genome shotgun (WGS) entry which is preliminary data.</text>
</comment>
<organism evidence="1 2">
    <name type="scientific">Lentzea cavernae</name>
    <dbReference type="NCBI Taxonomy" id="2020703"/>
    <lineage>
        <taxon>Bacteria</taxon>
        <taxon>Bacillati</taxon>
        <taxon>Actinomycetota</taxon>
        <taxon>Actinomycetes</taxon>
        <taxon>Pseudonocardiales</taxon>
        <taxon>Pseudonocardiaceae</taxon>
        <taxon>Lentzea</taxon>
    </lineage>
</organism>
<dbReference type="EMBL" id="BNAR01000018">
    <property type="protein sequence ID" value="GHH57432.1"/>
    <property type="molecule type" value="Genomic_DNA"/>
</dbReference>
<accession>A0ABQ3MQ95</accession>
<dbReference type="Proteomes" id="UP000605568">
    <property type="component" value="Unassembled WGS sequence"/>
</dbReference>
<keyword evidence="2" id="KW-1185">Reference proteome</keyword>